<dbReference type="OrthoDB" id="5791256at2759"/>
<name>A0A2A2J3N2_9BILA</name>
<dbReference type="Gene3D" id="1.20.940.10">
    <property type="entry name" value="Functional domain of the splicing factor Prp18"/>
    <property type="match status" value="1"/>
</dbReference>
<evidence type="ECO:0000313" key="3">
    <source>
        <dbReference type="Proteomes" id="UP000218231"/>
    </source>
</evidence>
<comment type="caution">
    <text evidence="2">The sequence shown here is derived from an EMBL/GenBank/DDBJ whole genome shotgun (WGS) entry which is preliminary data.</text>
</comment>
<dbReference type="AlphaFoldDB" id="A0A2A2J3N2"/>
<feature type="region of interest" description="Disordered" evidence="1">
    <location>
        <begin position="1"/>
        <end position="38"/>
    </location>
</feature>
<feature type="compositionally biased region" description="Polar residues" evidence="1">
    <location>
        <begin position="1"/>
        <end position="11"/>
    </location>
</feature>
<keyword evidence="3" id="KW-1185">Reference proteome</keyword>
<accession>A0A2A2J3N2</accession>
<proteinExistence type="predicted"/>
<organism evidence="2 3">
    <name type="scientific">Diploscapter pachys</name>
    <dbReference type="NCBI Taxonomy" id="2018661"/>
    <lineage>
        <taxon>Eukaryota</taxon>
        <taxon>Metazoa</taxon>
        <taxon>Ecdysozoa</taxon>
        <taxon>Nematoda</taxon>
        <taxon>Chromadorea</taxon>
        <taxon>Rhabditida</taxon>
        <taxon>Rhabditina</taxon>
        <taxon>Rhabditomorpha</taxon>
        <taxon>Rhabditoidea</taxon>
        <taxon>Rhabditidae</taxon>
        <taxon>Diploscapter</taxon>
    </lineage>
</organism>
<dbReference type="Proteomes" id="UP000218231">
    <property type="component" value="Unassembled WGS sequence"/>
</dbReference>
<gene>
    <name evidence="2" type="ORF">WR25_01295</name>
</gene>
<evidence type="ECO:0000256" key="1">
    <source>
        <dbReference type="SAM" id="MobiDB-lite"/>
    </source>
</evidence>
<evidence type="ECO:0000313" key="2">
    <source>
        <dbReference type="EMBL" id="PAV56219.1"/>
    </source>
</evidence>
<protein>
    <submittedName>
        <fullName evidence="2">Uncharacterized protein</fullName>
    </submittedName>
</protein>
<reference evidence="2 3" key="1">
    <citation type="journal article" date="2017" name="Curr. Biol.">
        <title>Genome architecture and evolution of a unichromosomal asexual nematode.</title>
        <authorList>
            <person name="Fradin H."/>
            <person name="Zegar C."/>
            <person name="Gutwein M."/>
            <person name="Lucas J."/>
            <person name="Kovtun M."/>
            <person name="Corcoran D."/>
            <person name="Baugh L.R."/>
            <person name="Kiontke K."/>
            <person name="Gunsalus K."/>
            <person name="Fitch D.H."/>
            <person name="Piano F."/>
        </authorList>
    </citation>
    <scope>NUCLEOTIDE SEQUENCE [LARGE SCALE GENOMIC DNA]</scope>
    <source>
        <strain evidence="2">PF1309</strain>
    </source>
</reference>
<sequence>MSFESLQTSLPPSVARGWNDPPPINPNAPSTPDSANRLAHMRKRIVDPSINSASAQYGMHQQQAYGSPMQQPDYNQQQQQQYGAGAGMAPLQTGAQQSMNYGMQQTSMPQMQQPQQHSPTSAAYAYQTNPAMGAVGMAPTSMHVSAPQIAPGQAPVSYSQPQMQYGAIQQQPVGYGQMQPQQQQYQQYAQQPQAAAAQPQQTSLFEVERTSTLLNSLNLVPNPISSAIALSEAANDSNKTLASRKSSVLRADTAPQFSIGIGPNKKDEQKPNLAVNSVNSFAVRPKSVNSAVDRPSWPNSTSMVQLQFSTHSPSTSSHGAVTTSSSCSFPPSSNLIFAPPNLVDDSNKSHIGVNFPKKTAGDVSLLGPQLIPFLMKAASRLPEVKCEGVKLRLRQFEQLIAEGDGFSEAFLKKMNFIVDSLDRGSYEEAWQYYEQLTASFPLETSTAWAHGLRLLISELKQGRKKRASSAGFIRHLN</sequence>
<dbReference type="EMBL" id="LIAE01010711">
    <property type="protein sequence ID" value="PAV56219.1"/>
    <property type="molecule type" value="Genomic_DNA"/>
</dbReference>